<feature type="compositionally biased region" description="Polar residues" evidence="1">
    <location>
        <begin position="57"/>
        <end position="70"/>
    </location>
</feature>
<protein>
    <submittedName>
        <fullName evidence="2">Unnamed protein product</fullName>
    </submittedName>
</protein>
<name>A0A9W6TE81_9STRA</name>
<gene>
    <name evidence="2" type="ORF">Plil01_000243700</name>
</gene>
<keyword evidence="3" id="KW-1185">Reference proteome</keyword>
<dbReference type="AlphaFoldDB" id="A0A9W6TE81"/>
<evidence type="ECO:0000256" key="1">
    <source>
        <dbReference type="SAM" id="MobiDB-lite"/>
    </source>
</evidence>
<proteinExistence type="predicted"/>
<feature type="compositionally biased region" description="Low complexity" evidence="1">
    <location>
        <begin position="153"/>
        <end position="170"/>
    </location>
</feature>
<organism evidence="2 3">
    <name type="scientific">Phytophthora lilii</name>
    <dbReference type="NCBI Taxonomy" id="2077276"/>
    <lineage>
        <taxon>Eukaryota</taxon>
        <taxon>Sar</taxon>
        <taxon>Stramenopiles</taxon>
        <taxon>Oomycota</taxon>
        <taxon>Peronosporomycetes</taxon>
        <taxon>Peronosporales</taxon>
        <taxon>Peronosporaceae</taxon>
        <taxon>Phytophthora</taxon>
    </lineage>
</organism>
<accession>A0A9W6TE81</accession>
<sequence length="299" mass="30497">MRSQKLVSCLQSDIAFRFGPLLQRKSVNPALDRTHEDKLATNSQPNARTRLQNATTNEHNALQHGPQSLQPPKHGKTAAHPAPAPAAQGAQAAADGATRADARAAAAAESGEREAAAPAAGARAAHAAAAPGAAETEGDAEQTALRRRRPDHAAAAARAHVPARAHPVAATSTTGDEAHDVAAAGDASAAALPHARNDRCRIRKCKFGGFADGGERGSGGGHETATSDTDHAVRQLAAAQQDVGSAADGPATATTAEDTDCAPAGTSVTSTAARLSQQPRGFQPCYRRGCYYDSLVAAI</sequence>
<evidence type="ECO:0000313" key="3">
    <source>
        <dbReference type="Proteomes" id="UP001165083"/>
    </source>
</evidence>
<dbReference type="EMBL" id="BSXW01000086">
    <property type="protein sequence ID" value="GMF11762.1"/>
    <property type="molecule type" value="Genomic_DNA"/>
</dbReference>
<feature type="compositionally biased region" description="Low complexity" evidence="1">
    <location>
        <begin position="116"/>
        <end position="135"/>
    </location>
</feature>
<feature type="compositionally biased region" description="Low complexity" evidence="1">
    <location>
        <begin position="78"/>
        <end position="109"/>
    </location>
</feature>
<feature type="region of interest" description="Disordered" evidence="1">
    <location>
        <begin position="57"/>
        <end position="175"/>
    </location>
</feature>
<reference evidence="2" key="1">
    <citation type="submission" date="2023-04" db="EMBL/GenBank/DDBJ databases">
        <title>Phytophthora lilii NBRC 32176.</title>
        <authorList>
            <person name="Ichikawa N."/>
            <person name="Sato H."/>
            <person name="Tonouchi N."/>
        </authorList>
    </citation>
    <scope>NUCLEOTIDE SEQUENCE</scope>
    <source>
        <strain evidence="2">NBRC 32176</strain>
    </source>
</reference>
<comment type="caution">
    <text evidence="2">The sequence shown here is derived from an EMBL/GenBank/DDBJ whole genome shotgun (WGS) entry which is preliminary data.</text>
</comment>
<feature type="compositionally biased region" description="Low complexity" evidence="1">
    <location>
        <begin position="246"/>
        <end position="262"/>
    </location>
</feature>
<dbReference type="Proteomes" id="UP001165083">
    <property type="component" value="Unassembled WGS sequence"/>
</dbReference>
<feature type="region of interest" description="Disordered" evidence="1">
    <location>
        <begin position="239"/>
        <end position="262"/>
    </location>
</feature>
<evidence type="ECO:0000313" key="2">
    <source>
        <dbReference type="EMBL" id="GMF11762.1"/>
    </source>
</evidence>